<dbReference type="EMBL" id="BMAT01001582">
    <property type="protein sequence ID" value="GFR88647.1"/>
    <property type="molecule type" value="Genomic_DNA"/>
</dbReference>
<accession>A0AAV4GS12</accession>
<name>A0AAV4GS12_9GAST</name>
<sequence>MLLTKQKADINSIEHIFKEIKEDKSLRDVLKKNLLNKKNNYSKILKDQDFLSKQIKNQKLLEAFLKTYSKSEYDQNELLTNRMKEQLKEIQKNIRFFDSIKNTNERIEKSTVDRIEKKSKIGNREMEQLIKLTKRYYIKEHLKNIVKKISELAKEQKILANINPTLTQQKQMNEHFKNIISDIDSLEKTNRILIKPIEIKRNKTIEETISRHQKNALEQLKNSNENYLKSMERASEHMNLLAKHINGQIKKGEIGELKTSIQTLRRLIDHTLAFSFEQEKIYETYRLEKYLEEPLKRQAKLKIVFQQIETTLTNLSMSLNEIGAEVNKTIENIYAQTDASMAYFQRGLHNEGLIRIRKTLSSANKLSSILTDILNNLELNLNNPNANSQGEGEQIKDIIKQQEQIGKEFEEGKQKSGKRKEIDIQVTSSEEILRLYQKQQKVKRALEKLLEKKGASKKQTNAILKKIDEVSKTLLSKGYNDQTISFSNLIYKFKEIEKSIIEQGESKKRKAEAFEDRIKNDGEASPFRENTSQQIKESLKREALEVDIYYKKLIFDYYRGIN</sequence>
<dbReference type="AlphaFoldDB" id="A0AAV4GS12"/>
<proteinExistence type="predicted"/>
<keyword evidence="2" id="KW-1185">Reference proteome</keyword>
<evidence type="ECO:0000313" key="1">
    <source>
        <dbReference type="EMBL" id="GFR88647.1"/>
    </source>
</evidence>
<comment type="caution">
    <text evidence="1">The sequence shown here is derived from an EMBL/GenBank/DDBJ whole genome shotgun (WGS) entry which is preliminary data.</text>
</comment>
<organism evidence="1 2">
    <name type="scientific">Elysia marginata</name>
    <dbReference type="NCBI Taxonomy" id="1093978"/>
    <lineage>
        <taxon>Eukaryota</taxon>
        <taxon>Metazoa</taxon>
        <taxon>Spiralia</taxon>
        <taxon>Lophotrochozoa</taxon>
        <taxon>Mollusca</taxon>
        <taxon>Gastropoda</taxon>
        <taxon>Heterobranchia</taxon>
        <taxon>Euthyneura</taxon>
        <taxon>Panpulmonata</taxon>
        <taxon>Sacoglossa</taxon>
        <taxon>Placobranchoidea</taxon>
        <taxon>Plakobranchidae</taxon>
        <taxon>Elysia</taxon>
    </lineage>
</organism>
<gene>
    <name evidence="1" type="ORF">ElyMa_000775200</name>
</gene>
<evidence type="ECO:0000313" key="2">
    <source>
        <dbReference type="Proteomes" id="UP000762676"/>
    </source>
</evidence>
<reference evidence="1 2" key="1">
    <citation type="journal article" date="2021" name="Elife">
        <title>Chloroplast acquisition without the gene transfer in kleptoplastic sea slugs, Plakobranchus ocellatus.</title>
        <authorList>
            <person name="Maeda T."/>
            <person name="Takahashi S."/>
            <person name="Yoshida T."/>
            <person name="Shimamura S."/>
            <person name="Takaki Y."/>
            <person name="Nagai Y."/>
            <person name="Toyoda A."/>
            <person name="Suzuki Y."/>
            <person name="Arimoto A."/>
            <person name="Ishii H."/>
            <person name="Satoh N."/>
            <person name="Nishiyama T."/>
            <person name="Hasebe M."/>
            <person name="Maruyama T."/>
            <person name="Minagawa J."/>
            <person name="Obokata J."/>
            <person name="Shigenobu S."/>
        </authorList>
    </citation>
    <scope>NUCLEOTIDE SEQUENCE [LARGE SCALE GENOMIC DNA]</scope>
</reference>
<protein>
    <submittedName>
        <fullName evidence="1">Glutamyl-tRNA synthetase</fullName>
    </submittedName>
</protein>
<dbReference type="Proteomes" id="UP000762676">
    <property type="component" value="Unassembled WGS sequence"/>
</dbReference>